<evidence type="ECO:0000256" key="5">
    <source>
        <dbReference type="ARBA" id="ARBA00022763"/>
    </source>
</evidence>
<proteinExistence type="inferred from homology"/>
<feature type="region of interest" description="Disordered" evidence="10">
    <location>
        <begin position="851"/>
        <end position="872"/>
    </location>
</feature>
<dbReference type="Gene3D" id="1.10.150.20">
    <property type="entry name" value="5' to 3' exonuclease, C-terminal subdomain"/>
    <property type="match status" value="1"/>
</dbReference>
<dbReference type="Gene3D" id="3.40.50.10130">
    <property type="match status" value="1"/>
</dbReference>
<organism evidence="12 13">
    <name type="scientific">Saccoglossus kowalevskii</name>
    <name type="common">Acorn worm</name>
    <dbReference type="NCBI Taxonomy" id="10224"/>
    <lineage>
        <taxon>Eukaryota</taxon>
        <taxon>Metazoa</taxon>
        <taxon>Hemichordata</taxon>
        <taxon>Enteropneusta</taxon>
        <taxon>Harrimaniidae</taxon>
        <taxon>Saccoglossus</taxon>
    </lineage>
</organism>
<keyword evidence="9" id="KW-0539">Nucleus</keyword>
<feature type="region of interest" description="Disordered" evidence="10">
    <location>
        <begin position="427"/>
        <end position="449"/>
    </location>
</feature>
<evidence type="ECO:0000313" key="12">
    <source>
        <dbReference type="Proteomes" id="UP000694865"/>
    </source>
</evidence>
<evidence type="ECO:0000256" key="4">
    <source>
        <dbReference type="ARBA" id="ARBA00022759"/>
    </source>
</evidence>
<keyword evidence="8" id="KW-0234">DNA repair</keyword>
<keyword evidence="7" id="KW-0238">DNA-binding</keyword>
<sequence>MALLEYENQIFLDAFHEDGLLITARGLCVDRVFINFLKLYCDPANLVLVLQTSLSDEEYFLEELSALDVQNLPKQITNEYSANDRTSVYLEGGVLFVTSRILVMDLLTDKLPTHLVTGILVYKAHRIIESCQEAFILRLYRQKNKTGFIKAFSDQPQCFASGFCKLERVMKNLFVRKLYLWPRFHVDVKACMDKHKPEVIELGIPMTGSMKSIQSSILDIMNAVVKEIKQCNPSMDIDDLTVENSLAKQSLEQIIRLQLDPVWYQLGSKTKQLVSDLKLLRALLFYLTQYDCVTFYKFLQTLRSSETRLIHNSGWLFLESADSMFSHAKDRVYGSSKKTKNKKNDASTEVQDVSLEESPKWKTLSEILEEIETENKEDSAGLGIGRVMIVAHDDRTCCQLRDYLKDGAKPVLMDLCQRALHSEEHMAQKEPKRWEKGAMSRRKRKIEETEKDDHDVITLTQIVKRYESHDKSFEDENKKFDPQPSLSSESCFTVVSSSVTVIHPLQGHKDPFSFRKTLKELQPRYVILYDADIQLVRQLEVYKACRPGEPLRVYFLVYSGSTEEQQYLTSLRKESNAFEHLIKEKATLVIPEDINDMADIRSEVSSTSGVSSRKAGGQDKEPSKQKILVDLREFRSELPSLIHKRGIEIEPITLEVGDYILTPDMCVERKSLSDLIGSLNSGRLYNQCTSMSRYYAKPILLIEFDPNKSFALQPKTALGSEISIQNVSSKLTLLTLHFPKLRIFWCPSPHATAELFEEIKIGKEQPDSAVAMTITGDESEISDKYNYSTYDFVIKLPGINSKNYWMILNKVKNLTELIGLSQEELCKLLDNSNNGKALWEFLHHKHGVESKEGAAGVSKDTRYNKGKQKMKK</sequence>
<dbReference type="InterPro" id="IPR047520">
    <property type="entry name" value="XPF_nuclease"/>
</dbReference>
<evidence type="ECO:0000256" key="2">
    <source>
        <dbReference type="ARBA" id="ARBA00010015"/>
    </source>
</evidence>
<dbReference type="InterPro" id="IPR006166">
    <property type="entry name" value="ERCC4_domain"/>
</dbReference>
<evidence type="ECO:0000256" key="9">
    <source>
        <dbReference type="ARBA" id="ARBA00023242"/>
    </source>
</evidence>
<evidence type="ECO:0000313" key="13">
    <source>
        <dbReference type="RefSeq" id="XP_006812643.1"/>
    </source>
</evidence>
<accession>A0ABM0LY02</accession>
<evidence type="ECO:0000256" key="3">
    <source>
        <dbReference type="ARBA" id="ARBA00022722"/>
    </source>
</evidence>
<gene>
    <name evidence="13" type="primary">LOC100371245</name>
</gene>
<feature type="compositionally biased region" description="Basic and acidic residues" evidence="10">
    <location>
        <begin position="427"/>
        <end position="438"/>
    </location>
</feature>
<reference evidence="13" key="1">
    <citation type="submission" date="2025-08" db="UniProtKB">
        <authorList>
            <consortium name="RefSeq"/>
        </authorList>
    </citation>
    <scope>IDENTIFICATION</scope>
    <source>
        <tissue evidence="13">Testes</tissue>
    </source>
</reference>
<dbReference type="RefSeq" id="XP_006812643.1">
    <property type="nucleotide sequence ID" value="XM_006812580.1"/>
</dbReference>
<evidence type="ECO:0000256" key="7">
    <source>
        <dbReference type="ARBA" id="ARBA00023125"/>
    </source>
</evidence>
<dbReference type="PANTHER" id="PTHR10150:SF0">
    <property type="entry name" value="DNA REPAIR ENDONUCLEASE XPF"/>
    <property type="match status" value="1"/>
</dbReference>
<evidence type="ECO:0000256" key="8">
    <source>
        <dbReference type="ARBA" id="ARBA00023204"/>
    </source>
</evidence>
<evidence type="ECO:0000256" key="10">
    <source>
        <dbReference type="SAM" id="MobiDB-lite"/>
    </source>
</evidence>
<dbReference type="InterPro" id="IPR011335">
    <property type="entry name" value="Restrct_endonuc-II-like"/>
</dbReference>
<dbReference type="SMART" id="SM00891">
    <property type="entry name" value="ERCC4"/>
    <property type="match status" value="1"/>
</dbReference>
<keyword evidence="5" id="KW-0227">DNA damage</keyword>
<dbReference type="InterPro" id="IPR010994">
    <property type="entry name" value="RuvA_2-like"/>
</dbReference>
<keyword evidence="6" id="KW-0378">Hydrolase</keyword>
<dbReference type="Proteomes" id="UP000694865">
    <property type="component" value="Unplaced"/>
</dbReference>
<dbReference type="Pfam" id="PF02732">
    <property type="entry name" value="ERCC4"/>
    <property type="match status" value="1"/>
</dbReference>
<keyword evidence="12" id="KW-1185">Reference proteome</keyword>
<comment type="similarity">
    <text evidence="2">Belongs to the XPF family.</text>
</comment>
<evidence type="ECO:0000259" key="11">
    <source>
        <dbReference type="SMART" id="SM00891"/>
    </source>
</evidence>
<evidence type="ECO:0000256" key="1">
    <source>
        <dbReference type="ARBA" id="ARBA00004123"/>
    </source>
</evidence>
<dbReference type="PANTHER" id="PTHR10150">
    <property type="entry name" value="DNA REPAIR ENDONUCLEASE XPF"/>
    <property type="match status" value="1"/>
</dbReference>
<keyword evidence="3" id="KW-0540">Nuclease</keyword>
<feature type="domain" description="ERCC4" evidence="11">
    <location>
        <begin position="626"/>
        <end position="706"/>
    </location>
</feature>
<dbReference type="GeneID" id="100371245"/>
<dbReference type="CDD" id="cd20078">
    <property type="entry name" value="XPF_nuclease_XPF_euk"/>
    <property type="match status" value="1"/>
</dbReference>
<protein>
    <submittedName>
        <fullName evidence="13">DNA repair endonuclease XPF-like</fullName>
    </submittedName>
</protein>
<evidence type="ECO:0000256" key="6">
    <source>
        <dbReference type="ARBA" id="ARBA00022801"/>
    </source>
</evidence>
<keyword evidence="4" id="KW-0255">Endonuclease</keyword>
<dbReference type="SUPFAM" id="SSF52980">
    <property type="entry name" value="Restriction endonuclease-like"/>
    <property type="match status" value="1"/>
</dbReference>
<name>A0ABM0LY02_SACKO</name>
<comment type="subcellular location">
    <subcellularLocation>
        <location evidence="1">Nucleus</location>
    </subcellularLocation>
</comment>
<dbReference type="SUPFAM" id="SSF47781">
    <property type="entry name" value="RuvA domain 2-like"/>
    <property type="match status" value="1"/>
</dbReference>